<dbReference type="PANTHER" id="PTHR30603:SF47">
    <property type="entry name" value="RNA POLYMERASE SIGMA FACTOR SIGD, CHLOROPLASTIC"/>
    <property type="match status" value="1"/>
</dbReference>
<dbReference type="InterPro" id="IPR007627">
    <property type="entry name" value="RNA_pol_sigma70_r2"/>
</dbReference>
<dbReference type="PRINTS" id="PR00046">
    <property type="entry name" value="SIGMA70FCT"/>
</dbReference>
<dbReference type="Pfam" id="PF04545">
    <property type="entry name" value="Sigma70_r4"/>
    <property type="match status" value="1"/>
</dbReference>
<dbReference type="GO" id="GO:0006352">
    <property type="term" value="P:DNA-templated transcription initiation"/>
    <property type="evidence" value="ECO:0007669"/>
    <property type="project" value="InterPro"/>
</dbReference>
<evidence type="ECO:0000256" key="5">
    <source>
        <dbReference type="ARBA" id="ARBA00023163"/>
    </source>
</evidence>
<evidence type="ECO:0000313" key="8">
    <source>
        <dbReference type="EMBL" id="GAX75472.1"/>
    </source>
</evidence>
<feature type="domain" description="RNA polymerase sigma-70" evidence="7">
    <location>
        <begin position="532"/>
        <end position="558"/>
    </location>
</feature>
<dbReference type="SUPFAM" id="SSF88946">
    <property type="entry name" value="Sigma2 domain of RNA polymerase sigma factors"/>
    <property type="match status" value="1"/>
</dbReference>
<dbReference type="InterPro" id="IPR013325">
    <property type="entry name" value="RNA_pol_sigma_r2"/>
</dbReference>
<dbReference type="InterPro" id="IPR050239">
    <property type="entry name" value="Sigma-70_RNA_pol_init_factors"/>
</dbReference>
<dbReference type="Pfam" id="PF04539">
    <property type="entry name" value="Sigma70_r3"/>
    <property type="match status" value="1"/>
</dbReference>
<proteinExistence type="inferred from homology"/>
<evidence type="ECO:0000256" key="3">
    <source>
        <dbReference type="ARBA" id="ARBA00023082"/>
    </source>
</evidence>
<keyword evidence="3" id="KW-0731">Sigma factor</keyword>
<name>A0A250WXY0_9CHLO</name>
<dbReference type="GO" id="GO:0016987">
    <property type="term" value="F:sigma factor activity"/>
    <property type="evidence" value="ECO:0007669"/>
    <property type="project" value="UniProtKB-KW"/>
</dbReference>
<dbReference type="NCBIfam" id="TIGR02937">
    <property type="entry name" value="sigma70-ECF"/>
    <property type="match status" value="1"/>
</dbReference>
<feature type="compositionally biased region" description="Low complexity" evidence="6">
    <location>
        <begin position="133"/>
        <end position="151"/>
    </location>
</feature>
<protein>
    <recommendedName>
        <fullName evidence="7">RNA polymerase sigma-70 domain-containing protein</fullName>
    </recommendedName>
</protein>
<gene>
    <name evidence="8" type="ORF">CEUSTIGMA_g2915.t1</name>
</gene>
<evidence type="ECO:0000256" key="6">
    <source>
        <dbReference type="SAM" id="MobiDB-lite"/>
    </source>
</evidence>
<keyword evidence="9" id="KW-1185">Reference proteome</keyword>
<evidence type="ECO:0000256" key="4">
    <source>
        <dbReference type="ARBA" id="ARBA00023125"/>
    </source>
</evidence>
<dbReference type="PANTHER" id="PTHR30603">
    <property type="entry name" value="RNA POLYMERASE SIGMA FACTOR RPO"/>
    <property type="match status" value="1"/>
</dbReference>
<evidence type="ECO:0000313" key="9">
    <source>
        <dbReference type="Proteomes" id="UP000232323"/>
    </source>
</evidence>
<keyword evidence="5" id="KW-0804">Transcription</keyword>
<dbReference type="EMBL" id="BEGY01000012">
    <property type="protein sequence ID" value="GAX75472.1"/>
    <property type="molecule type" value="Genomic_DNA"/>
</dbReference>
<dbReference type="OrthoDB" id="206108at2759"/>
<keyword evidence="2" id="KW-0805">Transcription regulation</keyword>
<dbReference type="Proteomes" id="UP000232323">
    <property type="component" value="Unassembled WGS sequence"/>
</dbReference>
<dbReference type="SUPFAM" id="SSF88659">
    <property type="entry name" value="Sigma3 and sigma4 domains of RNA polymerase sigma factors"/>
    <property type="match status" value="2"/>
</dbReference>
<dbReference type="Gene3D" id="1.10.601.10">
    <property type="entry name" value="RNA Polymerase Primary Sigma Factor"/>
    <property type="match status" value="1"/>
</dbReference>
<dbReference type="AlphaFoldDB" id="A0A250WXY0"/>
<keyword evidence="4" id="KW-0238">DNA-binding</keyword>
<feature type="compositionally biased region" description="Polar residues" evidence="6">
    <location>
        <begin position="21"/>
        <end position="36"/>
    </location>
</feature>
<organism evidence="8 9">
    <name type="scientific">Chlamydomonas eustigma</name>
    <dbReference type="NCBI Taxonomy" id="1157962"/>
    <lineage>
        <taxon>Eukaryota</taxon>
        <taxon>Viridiplantae</taxon>
        <taxon>Chlorophyta</taxon>
        <taxon>core chlorophytes</taxon>
        <taxon>Chlorophyceae</taxon>
        <taxon>CS clade</taxon>
        <taxon>Chlamydomonadales</taxon>
        <taxon>Chlamydomonadaceae</taxon>
        <taxon>Chlamydomonas</taxon>
    </lineage>
</organism>
<dbReference type="InterPro" id="IPR000943">
    <property type="entry name" value="RNA_pol_sigma70"/>
</dbReference>
<evidence type="ECO:0000256" key="2">
    <source>
        <dbReference type="ARBA" id="ARBA00023015"/>
    </source>
</evidence>
<feature type="compositionally biased region" description="Basic and acidic residues" evidence="6">
    <location>
        <begin position="120"/>
        <end position="132"/>
    </location>
</feature>
<feature type="region of interest" description="Disordered" evidence="6">
    <location>
        <begin position="120"/>
        <end position="151"/>
    </location>
</feature>
<comment type="similarity">
    <text evidence="1">Belongs to the sigma-70 factor family.</text>
</comment>
<dbReference type="STRING" id="1157962.A0A250WXY0"/>
<dbReference type="InterPro" id="IPR036388">
    <property type="entry name" value="WH-like_DNA-bd_sf"/>
</dbReference>
<dbReference type="InterPro" id="IPR007624">
    <property type="entry name" value="RNA_pol_sigma70_r3"/>
</dbReference>
<dbReference type="Gene3D" id="1.10.10.10">
    <property type="entry name" value="Winged helix-like DNA-binding domain superfamily/Winged helix DNA-binding domain"/>
    <property type="match status" value="2"/>
</dbReference>
<dbReference type="GO" id="GO:0003677">
    <property type="term" value="F:DNA binding"/>
    <property type="evidence" value="ECO:0007669"/>
    <property type="project" value="UniProtKB-KW"/>
</dbReference>
<sequence length="593" mass="65557">MLRSRLNQVPINHSYKKRNVIRTNSVATSSKVASPRTSKHDKAAETPVTPAAFDLLHVSDLDVSKFQGYDAGAEGLQRLQEMSAKLLSSLEGLNNLDVLELPAFPTAPSGTRAGLDLEARRNKRASAREARKAATAASGPTESSTTSISQETSIFEKKMELEQLIKKTDESTALLTKTVEAPASVSLSVMQRSMGRTDFMQAGPSLSLPGNNMEFQAQPSSHAKEVNAKRAKLSGRKVVARGVLEGMKRKSSRSTETSTDGTAQFMKQAASVDLLNGVSEKELTTIVKDLLFLEGVKKSMRSILKRNPSTAEWARAVSMDPEIFSERLLAGEHAKAMMLKANYRLVISICKKYQNKGIGLQDLITEGMNGLMKGVEKFDPTKGFRFSTYAHWWIRQAITRSLQDESRTVRLPAHILEILTRITSAKAELTTQLGVEPSMAQLSARLQLSPQKIREVLDMVKPSSSLDSAVGGEDEGMDSMKDLIEDPRSTPDEVLEEVMMRQDLSSILSDLSEREAYIMRLRFGIDGEQETTLEDIGAMVGLTRERIRQIEAKALRKLRLKQKEAASILKDYSEVDQRFELAERSSSGTKKSK</sequence>
<dbReference type="PROSITE" id="PS00716">
    <property type="entry name" value="SIGMA70_2"/>
    <property type="match status" value="1"/>
</dbReference>
<comment type="caution">
    <text evidence="8">The sequence shown here is derived from an EMBL/GenBank/DDBJ whole genome shotgun (WGS) entry which is preliminary data.</text>
</comment>
<evidence type="ECO:0000256" key="1">
    <source>
        <dbReference type="ARBA" id="ARBA00007788"/>
    </source>
</evidence>
<accession>A0A250WXY0</accession>
<evidence type="ECO:0000259" key="7">
    <source>
        <dbReference type="PROSITE" id="PS00716"/>
    </source>
</evidence>
<dbReference type="CDD" id="cd06171">
    <property type="entry name" value="Sigma70_r4"/>
    <property type="match status" value="1"/>
</dbReference>
<dbReference type="Pfam" id="PF04542">
    <property type="entry name" value="Sigma70_r2"/>
    <property type="match status" value="1"/>
</dbReference>
<dbReference type="InterPro" id="IPR014284">
    <property type="entry name" value="RNA_pol_sigma-70_dom"/>
</dbReference>
<dbReference type="InterPro" id="IPR007630">
    <property type="entry name" value="RNA_pol_sigma70_r4"/>
</dbReference>
<reference evidence="8 9" key="1">
    <citation type="submission" date="2017-08" db="EMBL/GenBank/DDBJ databases">
        <title>Acidophilic green algal genome provides insights into adaptation to an acidic environment.</title>
        <authorList>
            <person name="Hirooka S."/>
            <person name="Hirose Y."/>
            <person name="Kanesaki Y."/>
            <person name="Higuchi S."/>
            <person name="Fujiwara T."/>
            <person name="Onuma R."/>
            <person name="Era A."/>
            <person name="Ohbayashi R."/>
            <person name="Uzuka A."/>
            <person name="Nozaki H."/>
            <person name="Yoshikawa H."/>
            <person name="Miyagishima S.Y."/>
        </authorList>
    </citation>
    <scope>NUCLEOTIDE SEQUENCE [LARGE SCALE GENOMIC DNA]</scope>
    <source>
        <strain evidence="8 9">NIES-2499</strain>
    </source>
</reference>
<feature type="region of interest" description="Disordered" evidence="6">
    <location>
        <begin position="20"/>
        <end position="45"/>
    </location>
</feature>
<dbReference type="InterPro" id="IPR013324">
    <property type="entry name" value="RNA_pol_sigma_r3/r4-like"/>
</dbReference>